<name>A0A1N6DQF8_9BACT</name>
<evidence type="ECO:0000313" key="2">
    <source>
        <dbReference type="Proteomes" id="UP000184694"/>
    </source>
</evidence>
<dbReference type="AlphaFoldDB" id="A0A1N6DQF8"/>
<evidence type="ECO:0000313" key="1">
    <source>
        <dbReference type="EMBL" id="SIN73041.1"/>
    </source>
</evidence>
<protein>
    <submittedName>
        <fullName evidence="1">Uncharacterized protein</fullName>
    </submittedName>
</protein>
<dbReference type="EMBL" id="FSRG01000003">
    <property type="protein sequence ID" value="SIN73041.1"/>
    <property type="molecule type" value="Genomic_DNA"/>
</dbReference>
<organism evidence="1 2">
    <name type="scientific">Halodesulfovibrio marinisediminis DSM 17456</name>
    <dbReference type="NCBI Taxonomy" id="1121457"/>
    <lineage>
        <taxon>Bacteria</taxon>
        <taxon>Pseudomonadati</taxon>
        <taxon>Thermodesulfobacteriota</taxon>
        <taxon>Desulfovibrionia</taxon>
        <taxon>Desulfovibrionales</taxon>
        <taxon>Desulfovibrionaceae</taxon>
        <taxon>Halodesulfovibrio</taxon>
    </lineage>
</organism>
<dbReference type="Proteomes" id="UP000184694">
    <property type="component" value="Unassembled WGS sequence"/>
</dbReference>
<dbReference type="STRING" id="1121457.SAMN02745161_0394"/>
<sequence length="61" mass="6884">MSDDARYVTIVSNSDVEDEVLMFTVNGQQIGIKSNIPHWLSEAEIEVIENAGWTVKETEDE</sequence>
<gene>
    <name evidence="1" type="ORF">SAMN02745161_0394</name>
</gene>
<proteinExistence type="predicted"/>
<keyword evidence="2" id="KW-1185">Reference proteome</keyword>
<accession>A0A1N6DQF8</accession>
<reference evidence="2" key="1">
    <citation type="submission" date="2016-11" db="EMBL/GenBank/DDBJ databases">
        <authorList>
            <person name="Varghese N."/>
            <person name="Submissions S."/>
        </authorList>
    </citation>
    <scope>NUCLEOTIDE SEQUENCE [LARGE SCALE GENOMIC DNA]</scope>
    <source>
        <strain evidence="2">DSM 17456</strain>
    </source>
</reference>
<dbReference type="RefSeq" id="WP_074215280.1">
    <property type="nucleotide sequence ID" value="NZ_FSRG01000003.1"/>
</dbReference>